<name>A0A0A9F5I2_ARUDO</name>
<organism evidence="1">
    <name type="scientific">Arundo donax</name>
    <name type="common">Giant reed</name>
    <name type="synonym">Donax arundinaceus</name>
    <dbReference type="NCBI Taxonomy" id="35708"/>
    <lineage>
        <taxon>Eukaryota</taxon>
        <taxon>Viridiplantae</taxon>
        <taxon>Streptophyta</taxon>
        <taxon>Embryophyta</taxon>
        <taxon>Tracheophyta</taxon>
        <taxon>Spermatophyta</taxon>
        <taxon>Magnoliopsida</taxon>
        <taxon>Liliopsida</taxon>
        <taxon>Poales</taxon>
        <taxon>Poaceae</taxon>
        <taxon>PACMAD clade</taxon>
        <taxon>Arundinoideae</taxon>
        <taxon>Arundineae</taxon>
        <taxon>Arundo</taxon>
    </lineage>
</organism>
<reference evidence="1" key="1">
    <citation type="submission" date="2014-09" db="EMBL/GenBank/DDBJ databases">
        <authorList>
            <person name="Magalhaes I.L.F."/>
            <person name="Oliveira U."/>
            <person name="Santos F.R."/>
            <person name="Vidigal T.H.D.A."/>
            <person name="Brescovit A.D."/>
            <person name="Santos A.J."/>
        </authorList>
    </citation>
    <scope>NUCLEOTIDE SEQUENCE</scope>
    <source>
        <tissue evidence="1">Shoot tissue taken approximately 20 cm above the soil surface</tissue>
    </source>
</reference>
<dbReference type="EMBL" id="GBRH01191427">
    <property type="protein sequence ID" value="JAE06469.1"/>
    <property type="molecule type" value="Transcribed_RNA"/>
</dbReference>
<evidence type="ECO:0000313" key="1">
    <source>
        <dbReference type="EMBL" id="JAE06469.1"/>
    </source>
</evidence>
<reference evidence="1" key="2">
    <citation type="journal article" date="2015" name="Data Brief">
        <title>Shoot transcriptome of the giant reed, Arundo donax.</title>
        <authorList>
            <person name="Barrero R.A."/>
            <person name="Guerrero F.D."/>
            <person name="Moolhuijzen P."/>
            <person name="Goolsby J.A."/>
            <person name="Tidwell J."/>
            <person name="Bellgard S.E."/>
            <person name="Bellgard M.I."/>
        </authorList>
    </citation>
    <scope>NUCLEOTIDE SEQUENCE</scope>
    <source>
        <tissue evidence="1">Shoot tissue taken approximately 20 cm above the soil surface</tissue>
    </source>
</reference>
<accession>A0A0A9F5I2</accession>
<protein>
    <submittedName>
        <fullName evidence="1">Uncharacterized protein</fullName>
    </submittedName>
</protein>
<dbReference type="AlphaFoldDB" id="A0A0A9F5I2"/>
<proteinExistence type="predicted"/>
<sequence length="39" mass="4202">MSSKIAVCIGQSGKLCLCRVHGSSKMMTTMEATKEVELL</sequence>